<evidence type="ECO:0000313" key="8">
    <source>
        <dbReference type="EMBL" id="OAP58763.1"/>
    </source>
</evidence>
<feature type="region of interest" description="Disordered" evidence="6">
    <location>
        <begin position="50"/>
        <end position="88"/>
    </location>
</feature>
<dbReference type="GO" id="GO:0008270">
    <property type="term" value="F:zinc ion binding"/>
    <property type="evidence" value="ECO:0007669"/>
    <property type="project" value="InterPro"/>
</dbReference>
<dbReference type="GO" id="GO:0000981">
    <property type="term" value="F:DNA-binding transcription factor activity, RNA polymerase II-specific"/>
    <property type="evidence" value="ECO:0007669"/>
    <property type="project" value="InterPro"/>
</dbReference>
<feature type="compositionally biased region" description="Polar residues" evidence="6">
    <location>
        <begin position="66"/>
        <end position="81"/>
    </location>
</feature>
<evidence type="ECO:0000256" key="6">
    <source>
        <dbReference type="SAM" id="MobiDB-lite"/>
    </source>
</evidence>
<evidence type="ECO:0000256" key="2">
    <source>
        <dbReference type="ARBA" id="ARBA00022723"/>
    </source>
</evidence>
<evidence type="ECO:0000256" key="3">
    <source>
        <dbReference type="ARBA" id="ARBA00023015"/>
    </source>
</evidence>
<evidence type="ECO:0000313" key="9">
    <source>
        <dbReference type="Proteomes" id="UP000078343"/>
    </source>
</evidence>
<accession>A0A178ZHU5</accession>
<dbReference type="STRING" id="1367422.A0A178ZHU5"/>
<sequence>MALEVLCSQDQGQVRVRLDAIEERLDHFGTLLQSILDLLVKKTSDDTILHENDTAAERPRKKPRNTVKSSGNDINDDTAASTPLPADPSIPNEILEAVVETYFTYCHNQPYSFFHEGNFRHRLLTDSLPEYLILAVFAYSVRYCAHSYFANNPHEMSVLYANQSWKSVVKNCFTANKAADLSIVQTIALLALFDFTAGQTRHGSAWVKIGMAVRIAQDLGLMLDASPNLPSPDREERHRTFWSVYLLDRLVSCGRGRPPAIVDSSCHLQLPCDDAIWKEGQWKKTPTLDELTNRTMVNSEPQGYFAHVIVLAYTLGRGAQYMLQDFNIRSRCPPWDPSSDFAAIESDLLHLETRLETSKPVQEILAPHIDEYGVVDHQRIGHILFARALFHLSYCMLNHPFLLRRRIENSRMTAPSSFLARTNQTGFVHAQSMLELIRLARTMGCVFQSSFSGYCITVAGSIALLHMRGDGSQLSSTARSLVHEAISYLEDVGRYWNNVSTMATILRESAKNAVAFEDFRTSSPQIAPLSGPNTDTMWRLVDYSTMSNEVAAGLRETLNPDADMWLDSWTDLFGIMDATTADFPTFADGMGDLYDGLG</sequence>
<protein>
    <recommendedName>
        <fullName evidence="7">Xylanolytic transcriptional activator regulatory domain-containing protein</fullName>
    </recommendedName>
</protein>
<gene>
    <name evidence="8" type="ORF">AYL99_06060</name>
</gene>
<proteinExistence type="predicted"/>
<evidence type="ECO:0000256" key="5">
    <source>
        <dbReference type="ARBA" id="ARBA00023242"/>
    </source>
</evidence>
<keyword evidence="3" id="KW-0805">Transcription regulation</keyword>
<dbReference type="Proteomes" id="UP000078343">
    <property type="component" value="Unassembled WGS sequence"/>
</dbReference>
<comment type="caution">
    <text evidence="8">The sequence shown here is derived from an EMBL/GenBank/DDBJ whole genome shotgun (WGS) entry which is preliminary data.</text>
</comment>
<reference evidence="8 9" key="1">
    <citation type="submission" date="2016-04" db="EMBL/GenBank/DDBJ databases">
        <title>Draft genome of Fonsecaea erecta CBS 125763.</title>
        <authorList>
            <person name="Weiss V.A."/>
            <person name="Vicente V.A."/>
            <person name="Raittz R.T."/>
            <person name="Moreno L.F."/>
            <person name="De Souza E.M."/>
            <person name="Pedrosa F.O."/>
            <person name="Steffens M.B."/>
            <person name="Faoro H."/>
            <person name="Tadra-Sfeir M.Z."/>
            <person name="Najafzadeh M.J."/>
            <person name="Felipe M.S."/>
            <person name="Teixeira M."/>
            <person name="Sun J."/>
            <person name="Xi L."/>
            <person name="Gomes R."/>
            <person name="De Azevedo C.M."/>
            <person name="Salgado C.G."/>
            <person name="Da Silva M.B."/>
            <person name="Nascimento M.F."/>
            <person name="Queiroz-Telles F."/>
            <person name="Attili D.S."/>
            <person name="Gorbushina A."/>
        </authorList>
    </citation>
    <scope>NUCLEOTIDE SEQUENCE [LARGE SCALE GENOMIC DNA]</scope>
    <source>
        <strain evidence="8 9">CBS 125763</strain>
    </source>
</reference>
<dbReference type="GeneID" id="30010228"/>
<keyword evidence="9" id="KW-1185">Reference proteome</keyword>
<dbReference type="GO" id="GO:0003677">
    <property type="term" value="F:DNA binding"/>
    <property type="evidence" value="ECO:0007669"/>
    <property type="project" value="InterPro"/>
</dbReference>
<organism evidence="8 9">
    <name type="scientific">Fonsecaea erecta</name>
    <dbReference type="NCBI Taxonomy" id="1367422"/>
    <lineage>
        <taxon>Eukaryota</taxon>
        <taxon>Fungi</taxon>
        <taxon>Dikarya</taxon>
        <taxon>Ascomycota</taxon>
        <taxon>Pezizomycotina</taxon>
        <taxon>Eurotiomycetes</taxon>
        <taxon>Chaetothyriomycetidae</taxon>
        <taxon>Chaetothyriales</taxon>
        <taxon>Herpotrichiellaceae</taxon>
        <taxon>Fonsecaea</taxon>
    </lineage>
</organism>
<keyword evidence="4" id="KW-0804">Transcription</keyword>
<dbReference type="Pfam" id="PF04082">
    <property type="entry name" value="Fungal_trans"/>
    <property type="match status" value="1"/>
</dbReference>
<evidence type="ECO:0000256" key="1">
    <source>
        <dbReference type="ARBA" id="ARBA00004123"/>
    </source>
</evidence>
<dbReference type="AlphaFoldDB" id="A0A178ZHU5"/>
<name>A0A178ZHU5_9EURO</name>
<dbReference type="EMBL" id="LVYI01000005">
    <property type="protein sequence ID" value="OAP58763.1"/>
    <property type="molecule type" value="Genomic_DNA"/>
</dbReference>
<dbReference type="RefSeq" id="XP_018692130.1">
    <property type="nucleotide sequence ID" value="XM_018837570.1"/>
</dbReference>
<dbReference type="OrthoDB" id="424974at2759"/>
<dbReference type="SMART" id="SM00906">
    <property type="entry name" value="Fungal_trans"/>
    <property type="match status" value="1"/>
</dbReference>
<dbReference type="InterPro" id="IPR007219">
    <property type="entry name" value="XnlR_reg_dom"/>
</dbReference>
<dbReference type="InterPro" id="IPR050815">
    <property type="entry name" value="TF_fung"/>
</dbReference>
<dbReference type="PANTHER" id="PTHR47338">
    <property type="entry name" value="ZN(II)2CYS6 TRANSCRIPTION FACTOR (EUROFUNG)-RELATED"/>
    <property type="match status" value="1"/>
</dbReference>
<keyword evidence="2" id="KW-0479">Metal-binding</keyword>
<dbReference type="CDD" id="cd12148">
    <property type="entry name" value="fungal_TF_MHR"/>
    <property type="match status" value="1"/>
</dbReference>
<evidence type="ECO:0000256" key="4">
    <source>
        <dbReference type="ARBA" id="ARBA00023163"/>
    </source>
</evidence>
<keyword evidence="5" id="KW-0539">Nucleus</keyword>
<dbReference type="GO" id="GO:0005634">
    <property type="term" value="C:nucleus"/>
    <property type="evidence" value="ECO:0007669"/>
    <property type="project" value="UniProtKB-SubCell"/>
</dbReference>
<evidence type="ECO:0000259" key="7">
    <source>
        <dbReference type="SMART" id="SM00906"/>
    </source>
</evidence>
<dbReference type="PANTHER" id="PTHR47338:SF4">
    <property type="entry name" value="ZN(II)2CYS6 TRANSCRIPTION FACTOR (EUROFUNG)"/>
    <property type="match status" value="1"/>
</dbReference>
<comment type="subcellular location">
    <subcellularLocation>
        <location evidence="1">Nucleus</location>
    </subcellularLocation>
</comment>
<feature type="domain" description="Xylanolytic transcriptional activator regulatory" evidence="7">
    <location>
        <begin position="205"/>
        <end position="277"/>
    </location>
</feature>
<dbReference type="GO" id="GO:0006351">
    <property type="term" value="P:DNA-templated transcription"/>
    <property type="evidence" value="ECO:0007669"/>
    <property type="project" value="InterPro"/>
</dbReference>